<evidence type="ECO:0000256" key="9">
    <source>
        <dbReference type="RuleBase" id="RU003357"/>
    </source>
</evidence>
<feature type="domain" description="TonB-dependent receptor plug" evidence="12">
    <location>
        <begin position="50"/>
        <end position="156"/>
    </location>
</feature>
<feature type="domain" description="TonB-dependent receptor-like beta-barrel" evidence="11">
    <location>
        <begin position="271"/>
        <end position="652"/>
    </location>
</feature>
<dbReference type="InterPro" id="IPR012910">
    <property type="entry name" value="Plug_dom"/>
</dbReference>
<dbReference type="Pfam" id="PF07715">
    <property type="entry name" value="Plug"/>
    <property type="match status" value="1"/>
</dbReference>
<comment type="subcellular location">
    <subcellularLocation>
        <location evidence="1 8">Cell outer membrane</location>
        <topology evidence="1 8">Multi-pass membrane protein</topology>
    </subcellularLocation>
</comment>
<dbReference type="PANTHER" id="PTHR30069">
    <property type="entry name" value="TONB-DEPENDENT OUTER MEMBRANE RECEPTOR"/>
    <property type="match status" value="1"/>
</dbReference>
<evidence type="ECO:0000256" key="6">
    <source>
        <dbReference type="ARBA" id="ARBA00023136"/>
    </source>
</evidence>
<comment type="similarity">
    <text evidence="8 9">Belongs to the TonB-dependent receptor family.</text>
</comment>
<feature type="signal peptide" evidence="10">
    <location>
        <begin position="1"/>
        <end position="19"/>
    </location>
</feature>
<dbReference type="CDD" id="cd01347">
    <property type="entry name" value="ligand_gated_channel"/>
    <property type="match status" value="1"/>
</dbReference>
<dbReference type="STRING" id="947013.SAMN04488109_6703"/>
<evidence type="ECO:0000256" key="5">
    <source>
        <dbReference type="ARBA" id="ARBA00023077"/>
    </source>
</evidence>
<accession>A0A1M5XLC4</accession>
<reference evidence="13 14" key="1">
    <citation type="submission" date="2016-11" db="EMBL/GenBank/DDBJ databases">
        <authorList>
            <person name="Jaros S."/>
            <person name="Januszkiewicz K."/>
            <person name="Wedrychowicz H."/>
        </authorList>
    </citation>
    <scope>NUCLEOTIDE SEQUENCE [LARGE SCALE GENOMIC DNA]</scope>
    <source>
        <strain evidence="13 14">DSM 24574</strain>
    </source>
</reference>
<keyword evidence="4 8" id="KW-0812">Transmembrane</keyword>
<evidence type="ECO:0000256" key="10">
    <source>
        <dbReference type="SAM" id="SignalP"/>
    </source>
</evidence>
<keyword evidence="10" id="KW-0732">Signal</keyword>
<keyword evidence="5 9" id="KW-0798">TonB box</keyword>
<protein>
    <submittedName>
        <fullName evidence="13">Iron complex outermembrane recepter protein</fullName>
    </submittedName>
</protein>
<evidence type="ECO:0000313" key="13">
    <source>
        <dbReference type="EMBL" id="SHI00591.1"/>
    </source>
</evidence>
<dbReference type="PANTHER" id="PTHR30069:SF28">
    <property type="entry name" value="TONB-DEPENDENT RECEPTOR YNCD-RELATED"/>
    <property type="match status" value="1"/>
</dbReference>
<dbReference type="EMBL" id="FQWQ01000006">
    <property type="protein sequence ID" value="SHI00591.1"/>
    <property type="molecule type" value="Genomic_DNA"/>
</dbReference>
<dbReference type="GO" id="GO:0044718">
    <property type="term" value="P:siderophore transmembrane transport"/>
    <property type="evidence" value="ECO:0007669"/>
    <property type="project" value="TreeGrafter"/>
</dbReference>
<dbReference type="PROSITE" id="PS52016">
    <property type="entry name" value="TONB_DEPENDENT_REC_3"/>
    <property type="match status" value="1"/>
</dbReference>
<dbReference type="OrthoDB" id="9782587at2"/>
<dbReference type="Gene3D" id="2.40.170.20">
    <property type="entry name" value="TonB-dependent receptor, beta-barrel domain"/>
    <property type="match status" value="1"/>
</dbReference>
<dbReference type="InterPro" id="IPR036942">
    <property type="entry name" value="Beta-barrel_TonB_sf"/>
</dbReference>
<gene>
    <name evidence="13" type="ORF">SAMN04488109_6703</name>
</gene>
<dbReference type="InterPro" id="IPR037066">
    <property type="entry name" value="Plug_dom_sf"/>
</dbReference>
<evidence type="ECO:0000256" key="1">
    <source>
        <dbReference type="ARBA" id="ARBA00004571"/>
    </source>
</evidence>
<evidence type="ECO:0000256" key="7">
    <source>
        <dbReference type="ARBA" id="ARBA00023237"/>
    </source>
</evidence>
<evidence type="ECO:0000259" key="11">
    <source>
        <dbReference type="Pfam" id="PF00593"/>
    </source>
</evidence>
<evidence type="ECO:0000256" key="2">
    <source>
        <dbReference type="ARBA" id="ARBA00022448"/>
    </source>
</evidence>
<evidence type="ECO:0000256" key="8">
    <source>
        <dbReference type="PROSITE-ProRule" id="PRU01360"/>
    </source>
</evidence>
<dbReference type="InterPro" id="IPR000531">
    <property type="entry name" value="Beta-barrel_TonB"/>
</dbReference>
<keyword evidence="14" id="KW-1185">Reference proteome</keyword>
<feature type="chain" id="PRO_5013291161" evidence="10">
    <location>
        <begin position="20"/>
        <end position="694"/>
    </location>
</feature>
<dbReference type="Pfam" id="PF00593">
    <property type="entry name" value="TonB_dep_Rec_b-barrel"/>
    <property type="match status" value="1"/>
</dbReference>
<organism evidence="13 14">
    <name type="scientific">Chryseolinea serpens</name>
    <dbReference type="NCBI Taxonomy" id="947013"/>
    <lineage>
        <taxon>Bacteria</taxon>
        <taxon>Pseudomonadati</taxon>
        <taxon>Bacteroidota</taxon>
        <taxon>Cytophagia</taxon>
        <taxon>Cytophagales</taxon>
        <taxon>Fulvivirgaceae</taxon>
        <taxon>Chryseolinea</taxon>
    </lineage>
</organism>
<dbReference type="RefSeq" id="WP_073143239.1">
    <property type="nucleotide sequence ID" value="NZ_FQWQ01000006.1"/>
</dbReference>
<evidence type="ECO:0000259" key="12">
    <source>
        <dbReference type="Pfam" id="PF07715"/>
    </source>
</evidence>
<sequence>MKKILLFSFPILSASLAFAQEPATPSVQTDTTKILNEVVVQAYVYDRPMSEVPAAVGVVSTKDLERFSNTSILPAVNTIPGVRMEERSPGSYRFSIRGSLLRSPFGVRNVKMYWNGLPLTDGGGNTYLNLIDFNAITNAEIIKGPGGSLYGAGTGGVMLLTKQIEPLPQLQFSAMGGSYGLQRYQLSASGGSDKVKASVQFAHQQSDGYRQQTAMRRDAVNADLAFKINSKSTLSATIFYTDLFYETPGGLTKAQFEQDPSMARPTTPAAKGAVDQKAAVYNKTAYTGLVYDYAWNSRWSIKTAAYGSITDFKNPTIRNFEKRHEDNVGGRVTTQYNFDKEKWNGKISFGGEYQYFYSPVKVYDNNLGVAGNIQSDDKLKSNQLLAFAQADLELPGDLFLTLGGSMNFLKYDYASLIATPVINQERKFDPVFSPRVALLKKLTHTLSVYGSVSKGFSPPSLAEVRPSTGNYNNSLNPERGLSYEVGLRGSVLNRQVSYDLTAYDFRLDETIVIQRTPDGADYFVNAGRTSQRGLEATLSWMPTLGADQAVSYLRVWGSYTYNHYRFSDYVQDGKDYSGNQLTGVAPNIGLIGVDLTVKKFYTNITTSFTDDIPLNDANSEFAKSYVLLGGRIGYRAMLTRNFPFEVFCGIDNALNKTYSLGNDLNAVGGRFYNAAAPRNYYGGIRIKPLLKKGS</sequence>
<keyword evidence="2 8" id="KW-0813">Transport</keyword>
<dbReference type="SUPFAM" id="SSF56935">
    <property type="entry name" value="Porins"/>
    <property type="match status" value="1"/>
</dbReference>
<dbReference type="AlphaFoldDB" id="A0A1M5XLC4"/>
<evidence type="ECO:0000256" key="3">
    <source>
        <dbReference type="ARBA" id="ARBA00022452"/>
    </source>
</evidence>
<dbReference type="InterPro" id="IPR039426">
    <property type="entry name" value="TonB-dep_rcpt-like"/>
</dbReference>
<keyword evidence="3 8" id="KW-1134">Transmembrane beta strand</keyword>
<evidence type="ECO:0000313" key="14">
    <source>
        <dbReference type="Proteomes" id="UP000184212"/>
    </source>
</evidence>
<dbReference type="GO" id="GO:0009279">
    <property type="term" value="C:cell outer membrane"/>
    <property type="evidence" value="ECO:0007669"/>
    <property type="project" value="UniProtKB-SubCell"/>
</dbReference>
<dbReference type="Proteomes" id="UP000184212">
    <property type="component" value="Unassembled WGS sequence"/>
</dbReference>
<keyword evidence="6 8" id="KW-0472">Membrane</keyword>
<evidence type="ECO:0000256" key="4">
    <source>
        <dbReference type="ARBA" id="ARBA00022692"/>
    </source>
</evidence>
<dbReference type="GO" id="GO:0015344">
    <property type="term" value="F:siderophore uptake transmembrane transporter activity"/>
    <property type="evidence" value="ECO:0007669"/>
    <property type="project" value="TreeGrafter"/>
</dbReference>
<keyword evidence="7 8" id="KW-0998">Cell outer membrane</keyword>
<proteinExistence type="inferred from homology"/>
<dbReference type="Gene3D" id="2.170.130.10">
    <property type="entry name" value="TonB-dependent receptor, plug domain"/>
    <property type="match status" value="1"/>
</dbReference>
<name>A0A1M5XLC4_9BACT</name>